<dbReference type="PROSITE" id="PS51257">
    <property type="entry name" value="PROKAR_LIPOPROTEIN"/>
    <property type="match status" value="1"/>
</dbReference>
<reference evidence="1 2" key="1">
    <citation type="journal article" date="2024" name="Chem. Sci.">
        <title>Discovery of megapolipeptins by genome mining of a Burkholderiales bacteria collection.</title>
        <authorList>
            <person name="Paulo B.S."/>
            <person name="Recchia M.J.J."/>
            <person name="Lee S."/>
            <person name="Fergusson C.H."/>
            <person name="Romanowski S.B."/>
            <person name="Hernandez A."/>
            <person name="Krull N."/>
            <person name="Liu D.Y."/>
            <person name="Cavanagh H."/>
            <person name="Bos A."/>
            <person name="Gray C.A."/>
            <person name="Murphy B.T."/>
            <person name="Linington R.G."/>
            <person name="Eustaquio A.S."/>
        </authorList>
    </citation>
    <scope>NUCLEOTIDE SEQUENCE [LARGE SCALE GENOMIC DNA]</scope>
    <source>
        <strain evidence="1 2">RL21-008-BIB-A</strain>
    </source>
</reference>
<proteinExistence type="predicted"/>
<keyword evidence="2" id="KW-1185">Reference proteome</keyword>
<accession>A0ABW9ADP4</accession>
<evidence type="ECO:0008006" key="3">
    <source>
        <dbReference type="Google" id="ProtNLM"/>
    </source>
</evidence>
<sequence>MSKTKIGGLILFSLALSACSDAPKDAKLKDGVVRILERFQAPATLIENARKADVSDVNCKTEDRTARCDFKLGDKSYALNLVKAGDDIWVVSIPDKNPF</sequence>
<gene>
    <name evidence="1" type="ORF">PQR62_20255</name>
</gene>
<name>A0ABW9ADP4_9BURK</name>
<evidence type="ECO:0000313" key="1">
    <source>
        <dbReference type="EMBL" id="MFL9926619.1"/>
    </source>
</evidence>
<evidence type="ECO:0000313" key="2">
    <source>
        <dbReference type="Proteomes" id="UP001629246"/>
    </source>
</evidence>
<protein>
    <recommendedName>
        <fullName evidence="3">Lipoprotein</fullName>
    </recommendedName>
</protein>
<dbReference type="RefSeq" id="WP_408159835.1">
    <property type="nucleotide sequence ID" value="NZ_JAQQFM010000009.1"/>
</dbReference>
<dbReference type="EMBL" id="JAQQFM010000009">
    <property type="protein sequence ID" value="MFL9926619.1"/>
    <property type="molecule type" value="Genomic_DNA"/>
</dbReference>
<comment type="caution">
    <text evidence="1">The sequence shown here is derived from an EMBL/GenBank/DDBJ whole genome shotgun (WGS) entry which is preliminary data.</text>
</comment>
<organism evidence="1 2">
    <name type="scientific">Herbaspirillum lusitanum</name>
    <dbReference type="NCBI Taxonomy" id="213312"/>
    <lineage>
        <taxon>Bacteria</taxon>
        <taxon>Pseudomonadati</taxon>
        <taxon>Pseudomonadota</taxon>
        <taxon>Betaproteobacteria</taxon>
        <taxon>Burkholderiales</taxon>
        <taxon>Oxalobacteraceae</taxon>
        <taxon>Herbaspirillum</taxon>
    </lineage>
</organism>
<dbReference type="Proteomes" id="UP001629246">
    <property type="component" value="Unassembled WGS sequence"/>
</dbReference>